<dbReference type="PANTHER" id="PTHR44215:SF1">
    <property type="entry name" value="WD REPEAT-CONTAINING PROTEIN 75"/>
    <property type="match status" value="1"/>
</dbReference>
<dbReference type="STRING" id="576137.A0A1L7WQU5"/>
<dbReference type="EMBL" id="FJOG01000006">
    <property type="protein sequence ID" value="CZR55131.1"/>
    <property type="molecule type" value="Genomic_DNA"/>
</dbReference>
<dbReference type="InterPro" id="IPR053826">
    <property type="entry name" value="WDR75"/>
</dbReference>
<comment type="subcellular location">
    <subcellularLocation>
        <location evidence="1">Nucleus</location>
        <location evidence="1">Nucleolus</location>
    </subcellularLocation>
</comment>
<dbReference type="InterPro" id="IPR015943">
    <property type="entry name" value="WD40/YVTN_repeat-like_dom_sf"/>
</dbReference>
<proteinExistence type="predicted"/>
<keyword evidence="4 8" id="KW-0853">WD repeat</keyword>
<dbReference type="GO" id="GO:0032040">
    <property type="term" value="C:small-subunit processome"/>
    <property type="evidence" value="ECO:0007669"/>
    <property type="project" value="InterPro"/>
</dbReference>
<dbReference type="Pfam" id="PF23869">
    <property type="entry name" value="Beta-prop_WDR75_1st"/>
    <property type="match status" value="1"/>
</dbReference>
<dbReference type="Gene3D" id="2.130.10.10">
    <property type="entry name" value="YVTN repeat-like/Quinoprotein amine dehydrogenase"/>
    <property type="match status" value="2"/>
</dbReference>
<dbReference type="SUPFAM" id="SSF69322">
    <property type="entry name" value="Tricorn protease domain 2"/>
    <property type="match status" value="1"/>
</dbReference>
<dbReference type="PROSITE" id="PS50294">
    <property type="entry name" value="WD_REPEATS_REGION"/>
    <property type="match status" value="1"/>
</dbReference>
<name>A0A1L7WQU5_9HELO</name>
<evidence type="ECO:0000313" key="11">
    <source>
        <dbReference type="Proteomes" id="UP000184330"/>
    </source>
</evidence>
<protein>
    <submittedName>
        <fullName evidence="10">Related to small nucleolar ribonucleoprotein</fullName>
    </submittedName>
</protein>
<evidence type="ECO:0000256" key="9">
    <source>
        <dbReference type="SAM" id="MobiDB-lite"/>
    </source>
</evidence>
<dbReference type="InterPro" id="IPR001680">
    <property type="entry name" value="WD40_rpt"/>
</dbReference>
<evidence type="ECO:0000256" key="7">
    <source>
        <dbReference type="ARBA" id="ARBA00023242"/>
    </source>
</evidence>
<feature type="compositionally biased region" description="Acidic residues" evidence="9">
    <location>
        <begin position="946"/>
        <end position="959"/>
    </location>
</feature>
<dbReference type="CDD" id="cd23952">
    <property type="entry name" value="Utp17_CTD"/>
    <property type="match status" value="1"/>
</dbReference>
<keyword evidence="3" id="KW-0698">rRNA processing</keyword>
<dbReference type="PANTHER" id="PTHR44215">
    <property type="entry name" value="WD REPEAT-CONTAINING PROTEIN 75"/>
    <property type="match status" value="1"/>
</dbReference>
<evidence type="ECO:0000256" key="5">
    <source>
        <dbReference type="ARBA" id="ARBA00022737"/>
    </source>
</evidence>
<feature type="compositionally biased region" description="Basic residues" evidence="9">
    <location>
        <begin position="94"/>
        <end position="106"/>
    </location>
</feature>
<dbReference type="Proteomes" id="UP000184330">
    <property type="component" value="Unassembled WGS sequence"/>
</dbReference>
<evidence type="ECO:0000256" key="1">
    <source>
        <dbReference type="ARBA" id="ARBA00004604"/>
    </source>
</evidence>
<evidence type="ECO:0000256" key="8">
    <source>
        <dbReference type="PROSITE-ProRule" id="PRU00221"/>
    </source>
</evidence>
<feature type="region of interest" description="Disordered" evidence="9">
    <location>
        <begin position="946"/>
        <end position="979"/>
    </location>
</feature>
<dbReference type="GO" id="GO:0003723">
    <property type="term" value="F:RNA binding"/>
    <property type="evidence" value="ECO:0007669"/>
    <property type="project" value="InterPro"/>
</dbReference>
<dbReference type="GO" id="GO:2000234">
    <property type="term" value="P:positive regulation of rRNA processing"/>
    <property type="evidence" value="ECO:0007669"/>
    <property type="project" value="TreeGrafter"/>
</dbReference>
<evidence type="ECO:0000256" key="3">
    <source>
        <dbReference type="ARBA" id="ARBA00022552"/>
    </source>
</evidence>
<feature type="repeat" description="WD" evidence="8">
    <location>
        <begin position="392"/>
        <end position="433"/>
    </location>
</feature>
<feature type="compositionally biased region" description="Basic and acidic residues" evidence="9">
    <location>
        <begin position="16"/>
        <end position="25"/>
    </location>
</feature>
<organism evidence="10 11">
    <name type="scientific">Phialocephala subalpina</name>
    <dbReference type="NCBI Taxonomy" id="576137"/>
    <lineage>
        <taxon>Eukaryota</taxon>
        <taxon>Fungi</taxon>
        <taxon>Dikarya</taxon>
        <taxon>Ascomycota</taxon>
        <taxon>Pezizomycotina</taxon>
        <taxon>Leotiomycetes</taxon>
        <taxon>Helotiales</taxon>
        <taxon>Mollisiaceae</taxon>
        <taxon>Phialocephala</taxon>
        <taxon>Phialocephala fortinii species complex</taxon>
    </lineage>
</organism>
<reference evidence="10 11" key="1">
    <citation type="submission" date="2016-03" db="EMBL/GenBank/DDBJ databases">
        <authorList>
            <person name="Ploux O."/>
        </authorList>
    </citation>
    <scope>NUCLEOTIDE SEQUENCE [LARGE SCALE GENOMIC DNA]</scope>
    <source>
        <strain evidence="10 11">UAMH 11012</strain>
    </source>
</reference>
<keyword evidence="5" id="KW-0677">Repeat</keyword>
<feature type="region of interest" description="Disordered" evidence="9">
    <location>
        <begin position="1"/>
        <end position="67"/>
    </location>
</feature>
<dbReference type="PROSITE" id="PS50082">
    <property type="entry name" value="WD_REPEATS_2"/>
    <property type="match status" value="1"/>
</dbReference>
<sequence length="1023" mass="113019">MASALKRKRAPVEVLDTPKRAKSVEKQSGNLFQSSPGWDAFRPPTTNGEPKHTLSNGQLASPEAEAINLEEYVGDRLQKSVAVKEQSRAENPAKKKKKEKKERRTKSWTSKPDREAWKISSPIGGRMINADPVFTTDEKHFIVATRSTVLVYSTSNSLLTRSIKVNLENSARIVAYSLSSTNSDLLWIACSNGIVFSVNWTSGAGADQHWVTSSTGCNYMTVASMESAARRRDVVFTTEIRKSGGFRITANELPLPPTQPSTRTIYTSPYRIEYLQAAQEGSVIVAVSGNKILLGRLKSTDYDSIDKMRYEFRIFESIDAIKSLNMRVYNRSGTELEGLKKSSALKKMPIVDLVVGDVRGVVFLHNDLLAKLFIQSQDGSLPSGISLTPRKLHWHRQAVHTVKWSLDGNYIISGGSETVLVLWQLDTGKQQFLPHMSATIQNIVVSPTGTSYGIQLADNSAMILSTAELEPTTNISGIQTCVIEADDTVESRVPRVEDEAWGEPLFQRTPTALSSANPARLLLAVGLTQDIRAKNPPVLSNPFLQTLDLASGHSISRQALTRTNITNVNVAPNAHRLSEPRITHMKVSHDGQWLATVDEWTPPRRDLEFLKHQQNDLLLEQQRRLEVHLKFWQLSSDGESWELVSRVDNPHLIDKASSQAGRILDLAVDPSTLRFSTIGQDNVVRTWIPKIRKRDGVLVRGKDNTPLKNWTCEQSIILEKANLESDTKLPTTGCTAFSEDGSILAAAFGSDQCLLHLLDSDSGIVRLSQAGIFEDGIFGMEFLGQDLVILADKLSVYDVVAEEIRMSVKLSDALHSFSTNQKREMLILAVDLKSRTFAVALPRIRGEEPNKKEQSLRQAVSELVVFHQDSREPRIIKSFSTLITAVLPTAGTEGFLVLDAAAQIHTVLKKGTQAVTTLAQSTSALQLDTVPEEAAGDLLRLVEEVEEAEEVEETQETEDYAPPTPSATQGSNNEDENEVPVVTHQQLAEVFDIGPSFALPPMEEMFYQVAGLFSSKPLPQSVS</sequence>
<dbReference type="SMART" id="SM00320">
    <property type="entry name" value="WD40"/>
    <property type="match status" value="2"/>
</dbReference>
<keyword evidence="7" id="KW-0539">Nucleus</keyword>
<keyword evidence="2" id="KW-0690">Ribosome biogenesis</keyword>
<keyword evidence="6" id="KW-0804">Transcription</keyword>
<feature type="compositionally biased region" description="Polar residues" evidence="9">
    <location>
        <begin position="44"/>
        <end position="59"/>
    </location>
</feature>
<feature type="compositionally biased region" description="Polar residues" evidence="9">
    <location>
        <begin position="26"/>
        <end position="36"/>
    </location>
</feature>
<feature type="region of interest" description="Disordered" evidence="9">
    <location>
        <begin position="82"/>
        <end position="114"/>
    </location>
</feature>
<evidence type="ECO:0000256" key="6">
    <source>
        <dbReference type="ARBA" id="ARBA00023163"/>
    </source>
</evidence>
<dbReference type="GO" id="GO:0045943">
    <property type="term" value="P:positive regulation of transcription by RNA polymerase I"/>
    <property type="evidence" value="ECO:0007669"/>
    <property type="project" value="InterPro"/>
</dbReference>
<keyword evidence="10" id="KW-0687">Ribonucleoprotein</keyword>
<dbReference type="OrthoDB" id="4096at2759"/>
<evidence type="ECO:0000313" key="10">
    <source>
        <dbReference type="EMBL" id="CZR55131.1"/>
    </source>
</evidence>
<keyword evidence="11" id="KW-1185">Reference proteome</keyword>
<dbReference type="GO" id="GO:0006364">
    <property type="term" value="P:rRNA processing"/>
    <property type="evidence" value="ECO:0007669"/>
    <property type="project" value="UniProtKB-KW"/>
</dbReference>
<dbReference type="AlphaFoldDB" id="A0A1L7WQU5"/>
<accession>A0A1L7WQU5</accession>
<gene>
    <name evidence="10" type="ORF">PAC_05017</name>
</gene>
<evidence type="ECO:0000256" key="4">
    <source>
        <dbReference type="ARBA" id="ARBA00022574"/>
    </source>
</evidence>
<evidence type="ECO:0000256" key="2">
    <source>
        <dbReference type="ARBA" id="ARBA00022517"/>
    </source>
</evidence>